<evidence type="ECO:0000256" key="2">
    <source>
        <dbReference type="ARBA" id="ARBA00022473"/>
    </source>
</evidence>
<evidence type="ECO:0000256" key="1">
    <source>
        <dbReference type="ARBA" id="ARBA00004123"/>
    </source>
</evidence>
<evidence type="ECO:0000256" key="9">
    <source>
        <dbReference type="ARBA" id="ARBA00064176"/>
    </source>
</evidence>
<dbReference type="Pfam" id="PF02257">
    <property type="entry name" value="RFX_DNA_binding"/>
    <property type="match status" value="1"/>
</dbReference>
<evidence type="ECO:0000256" key="12">
    <source>
        <dbReference type="SAM" id="MobiDB-lite"/>
    </source>
</evidence>
<feature type="region of interest" description="Disordered" evidence="12">
    <location>
        <begin position="82"/>
        <end position="104"/>
    </location>
</feature>
<dbReference type="EMBL" id="JACDTQ010002174">
    <property type="protein sequence ID" value="KAF5919989.1"/>
    <property type="molecule type" value="Genomic_DNA"/>
</dbReference>
<comment type="subunit">
    <text evidence="9">Interacts with RFX3.</text>
</comment>
<dbReference type="GO" id="GO:0030154">
    <property type="term" value="P:cell differentiation"/>
    <property type="evidence" value="ECO:0007669"/>
    <property type="project" value="UniProtKB-KW"/>
</dbReference>
<evidence type="ECO:0000256" key="6">
    <source>
        <dbReference type="ARBA" id="ARBA00023163"/>
    </source>
</evidence>
<feature type="region of interest" description="Disordered" evidence="12">
    <location>
        <begin position="663"/>
        <end position="688"/>
    </location>
</feature>
<name>A0A7J7EW38_DICBM</name>
<evidence type="ECO:0000313" key="14">
    <source>
        <dbReference type="EMBL" id="KAF5919989.1"/>
    </source>
</evidence>
<comment type="subcellular location">
    <subcellularLocation>
        <location evidence="1">Nucleus</location>
    </subcellularLocation>
</comment>
<feature type="compositionally biased region" description="Low complexity" evidence="12">
    <location>
        <begin position="663"/>
        <end position="677"/>
    </location>
</feature>
<comment type="caution">
    <text evidence="14">The sequence shown here is derived from an EMBL/GenBank/DDBJ whole genome shotgun (WGS) entry which is preliminary data.</text>
</comment>
<evidence type="ECO:0000256" key="8">
    <source>
        <dbReference type="ARBA" id="ARBA00056208"/>
    </source>
</evidence>
<keyword evidence="2" id="KW-0217">Developmental protein</keyword>
<dbReference type="SUPFAM" id="SSF46785">
    <property type="entry name" value="Winged helix' DNA-binding domain"/>
    <property type="match status" value="1"/>
</dbReference>
<dbReference type="PANTHER" id="PTHR12619">
    <property type="entry name" value="RFX TRANSCRIPTION FACTOR FAMILY"/>
    <property type="match status" value="1"/>
</dbReference>
<dbReference type="InterPro" id="IPR057321">
    <property type="entry name" value="RFX1-4/6/8-like_BCD"/>
</dbReference>
<dbReference type="PROSITE" id="PS51526">
    <property type="entry name" value="RFX_DBD"/>
    <property type="match status" value="1"/>
</dbReference>
<dbReference type="Proteomes" id="UP000551758">
    <property type="component" value="Unassembled WGS sequence"/>
</dbReference>
<feature type="region of interest" description="Disordered" evidence="12">
    <location>
        <begin position="1"/>
        <end position="23"/>
    </location>
</feature>
<dbReference type="PANTHER" id="PTHR12619:SF28">
    <property type="entry name" value="DNA-BINDING PROTEIN RFX6"/>
    <property type="match status" value="1"/>
</dbReference>
<sequence length="991" mass="110072">MAKVPELEDAFLQAQPSPQVSPEVQEECCVQLLGKGLLVYPEERVYLEAEAQPGGALGSGENGEDPELPVGVKSEMRLSNGNFSSEEEDADAHDSKTKAADPHLSQKKTITQIMKDKKRQTQLTLQWIILYFEDRDNAHNNIKIARLEENYIVCEGVCLPRCILYAHYLDFCRKEKLEPACAATFGKTIRQKFPLLTTRRLGTRGHSKQMTYTNNLFGHFVIYKILTLKVFPMSISINIAAFGKRLEGDWQWVILLSFSSLEPEMQPYHYYGIGIKESSAYYHSVYSGKGLTRFSGSKLKNEGGFTRKYSLSSKTGTLLPEFPSAQHLVYQGCISKDKVDTLIMMYKTHCQCILDNAINGNFEEIQHFLLHFWQGMPDHLLPLLENPVIIDIFCVCDSILYKVLTDVLIPATMQEMPESLLADIRNFAKNWEQWVVSSLENLPEALTDKKIPIVRRFVSSLKRQTSFLHLAQIARPALFDQHVVNSMVSDIEKVDLNSIGSQALLTISGSTDAESDIYTEHDSITVFQELKDLLKKNATVEAFIEWLDTVVEQRVIKQTKWKIVKEEGSRLSAEVELFRCSSSFHLIRMLLDEYILLAMETQFNNDKEQELQNLLDKYMKNSDASKATFTASPSSCFLANRNKGSTVSSDTVKNESHVETTYLPLSSSQPGGLPSALHPFPAGNTDNLPLTGQMELSQSTSHLMTPPISPAMANRGSVINQGPMAGRPPSVGPVLSAPSHCSTYPEPIYPTLPQANHDFYGTNSNYQTVFRAQPHPPSGLYPHRPEHGRCMTWSEQQLSRDFFSGSCAGSPYNSRPPSSYGPSPHCQDSHSMQFLNTGSFNFLSNTGAASCQGATLPPNSPNGYYGSNINYPESHRLGTMVNQHVSVISSVRSLPPYSDLHDPLNILDDSSRKQSSSFYADTSPSVACRTPVVASSLQNPIPSSSSQCMYGTSSQYPAQETLDSHGANGREMVSSLPPINTVFMGTAAGGT</sequence>
<evidence type="ECO:0000256" key="10">
    <source>
        <dbReference type="ARBA" id="ARBA00072476"/>
    </source>
</evidence>
<comment type="function">
    <text evidence="8">Transcription factor required to direct islet cell differentiation during endocrine pancreas development. Specifically required for the differentiation of 4 of the 5 islet cell types and for the production of insulin. Not required for pancreatic PP (polypeptide-producing) cells differentiation. Acts downstream of NEUROG3 and regulates the transcription factors involved in beta-cell maturation and function, thereby restricting the expression of the beta-cell differentiation and specification genes, and thus the beta-cell fate choice. Activates transcription by forming a heterodimer with RFX3 and binding to the X-box in the promoter of target genes. Involved in glucose-stimulated insulin secretion by promoting insulin and L-type calcium channel gene transcription.</text>
</comment>
<dbReference type="InterPro" id="IPR036388">
    <property type="entry name" value="WH-like_DNA-bd_sf"/>
</dbReference>
<evidence type="ECO:0000256" key="5">
    <source>
        <dbReference type="ARBA" id="ARBA00023125"/>
    </source>
</evidence>
<keyword evidence="7" id="KW-0539">Nucleus</keyword>
<dbReference type="Gene3D" id="1.10.10.10">
    <property type="entry name" value="Winged helix-like DNA-binding domain superfamily/Winged helix DNA-binding domain"/>
    <property type="match status" value="1"/>
</dbReference>
<dbReference type="GO" id="GO:0000981">
    <property type="term" value="F:DNA-binding transcription factor activity, RNA polymerase II-specific"/>
    <property type="evidence" value="ECO:0007669"/>
    <property type="project" value="TreeGrafter"/>
</dbReference>
<proteinExistence type="predicted"/>
<keyword evidence="3" id="KW-0221">Differentiation</keyword>
<dbReference type="GO" id="GO:0050796">
    <property type="term" value="P:regulation of insulin secretion"/>
    <property type="evidence" value="ECO:0007669"/>
    <property type="project" value="UniProtKB-ARBA"/>
</dbReference>
<dbReference type="FunFam" id="1.10.10.10:FF:000211">
    <property type="entry name" value="Regulatory factor X, 6"/>
    <property type="match status" value="1"/>
</dbReference>
<evidence type="ECO:0000259" key="13">
    <source>
        <dbReference type="PROSITE" id="PS51526"/>
    </source>
</evidence>
<keyword evidence="4" id="KW-0805">Transcription regulation</keyword>
<dbReference type="GO" id="GO:0042593">
    <property type="term" value="P:glucose homeostasis"/>
    <property type="evidence" value="ECO:0007669"/>
    <property type="project" value="UniProtKB-ARBA"/>
</dbReference>
<organism evidence="14 15">
    <name type="scientific">Diceros bicornis minor</name>
    <name type="common">South-central black rhinoceros</name>
    <dbReference type="NCBI Taxonomy" id="77932"/>
    <lineage>
        <taxon>Eukaryota</taxon>
        <taxon>Metazoa</taxon>
        <taxon>Chordata</taxon>
        <taxon>Craniata</taxon>
        <taxon>Vertebrata</taxon>
        <taxon>Euteleostomi</taxon>
        <taxon>Mammalia</taxon>
        <taxon>Eutheria</taxon>
        <taxon>Laurasiatheria</taxon>
        <taxon>Perissodactyla</taxon>
        <taxon>Rhinocerotidae</taxon>
        <taxon>Diceros</taxon>
    </lineage>
</organism>
<feature type="domain" description="RFX-type winged-helix" evidence="13">
    <location>
        <begin position="143"/>
        <end position="277"/>
    </location>
</feature>
<protein>
    <recommendedName>
        <fullName evidence="10">DNA-binding protein RFX6</fullName>
    </recommendedName>
    <alternativeName>
        <fullName evidence="11">Regulatory factor X 6</fullName>
    </alternativeName>
</protein>
<accession>A0A7J7EW38</accession>
<feature type="compositionally biased region" description="Basic and acidic residues" evidence="12">
    <location>
        <begin position="92"/>
        <end position="101"/>
    </location>
</feature>
<evidence type="ECO:0000256" key="7">
    <source>
        <dbReference type="ARBA" id="ARBA00023242"/>
    </source>
</evidence>
<evidence type="ECO:0000313" key="15">
    <source>
        <dbReference type="Proteomes" id="UP000551758"/>
    </source>
</evidence>
<dbReference type="InterPro" id="IPR003150">
    <property type="entry name" value="DNA-bd_RFX"/>
</dbReference>
<dbReference type="InterPro" id="IPR036390">
    <property type="entry name" value="WH_DNA-bd_sf"/>
</dbReference>
<evidence type="ECO:0000256" key="4">
    <source>
        <dbReference type="ARBA" id="ARBA00023015"/>
    </source>
</evidence>
<dbReference type="GO" id="GO:0005634">
    <property type="term" value="C:nucleus"/>
    <property type="evidence" value="ECO:0007669"/>
    <property type="project" value="UniProtKB-SubCell"/>
</dbReference>
<dbReference type="GO" id="GO:0000978">
    <property type="term" value="F:RNA polymerase II cis-regulatory region sequence-specific DNA binding"/>
    <property type="evidence" value="ECO:0007669"/>
    <property type="project" value="TreeGrafter"/>
</dbReference>
<dbReference type="GO" id="GO:0031018">
    <property type="term" value="P:endocrine pancreas development"/>
    <property type="evidence" value="ECO:0007669"/>
    <property type="project" value="UniProtKB-ARBA"/>
</dbReference>
<evidence type="ECO:0000256" key="11">
    <source>
        <dbReference type="ARBA" id="ARBA00077088"/>
    </source>
</evidence>
<evidence type="ECO:0000256" key="3">
    <source>
        <dbReference type="ARBA" id="ARBA00022782"/>
    </source>
</evidence>
<dbReference type="InterPro" id="IPR039779">
    <property type="entry name" value="RFX-like"/>
</dbReference>
<keyword evidence="5" id="KW-0238">DNA-binding</keyword>
<dbReference type="AlphaFoldDB" id="A0A7J7EW38"/>
<dbReference type="Pfam" id="PF25340">
    <property type="entry name" value="BCD_RFX"/>
    <property type="match status" value="1"/>
</dbReference>
<keyword evidence="6" id="KW-0804">Transcription</keyword>
<keyword evidence="15" id="KW-1185">Reference proteome</keyword>
<gene>
    <name evidence="14" type="ORF">HPG69_014355</name>
</gene>
<reference evidence="14 15" key="1">
    <citation type="journal article" date="2020" name="Mol. Biol. Evol.">
        <title>Interspecific Gene Flow and the Evolution of Specialization in Black and White Rhinoceros.</title>
        <authorList>
            <person name="Moodley Y."/>
            <person name="Westbury M.V."/>
            <person name="Russo I.M."/>
            <person name="Gopalakrishnan S."/>
            <person name="Rakotoarivelo A."/>
            <person name="Olsen R.A."/>
            <person name="Prost S."/>
            <person name="Tunstall T."/>
            <person name="Ryder O.A."/>
            <person name="Dalen L."/>
            <person name="Bruford M.W."/>
        </authorList>
    </citation>
    <scope>NUCLEOTIDE SEQUENCE [LARGE SCALE GENOMIC DNA]</scope>
    <source>
        <strain evidence="14">SBR-YM</strain>
        <tissue evidence="14">Skin</tissue>
    </source>
</reference>